<protein>
    <submittedName>
        <fullName evidence="1">Uncharacterized protein</fullName>
    </submittedName>
</protein>
<keyword evidence="2" id="KW-1185">Reference proteome</keyword>
<evidence type="ECO:0000313" key="1">
    <source>
        <dbReference type="EMBL" id="KAJ9086681.1"/>
    </source>
</evidence>
<gene>
    <name evidence="1" type="ORF">DSO57_1001472</name>
</gene>
<dbReference type="Proteomes" id="UP001165960">
    <property type="component" value="Unassembled WGS sequence"/>
</dbReference>
<reference evidence="1" key="1">
    <citation type="submission" date="2022-04" db="EMBL/GenBank/DDBJ databases">
        <title>Genome of the entomopathogenic fungus Entomophthora muscae.</title>
        <authorList>
            <person name="Elya C."/>
            <person name="Lovett B.R."/>
            <person name="Lee E."/>
            <person name="Macias A.M."/>
            <person name="Hajek A.E."/>
            <person name="De Bivort B.L."/>
            <person name="Kasson M.T."/>
            <person name="De Fine Licht H.H."/>
            <person name="Stajich J.E."/>
        </authorList>
    </citation>
    <scope>NUCLEOTIDE SEQUENCE</scope>
    <source>
        <strain evidence="1">Berkeley</strain>
    </source>
</reference>
<comment type="caution">
    <text evidence="1">The sequence shown here is derived from an EMBL/GenBank/DDBJ whole genome shotgun (WGS) entry which is preliminary data.</text>
</comment>
<dbReference type="EMBL" id="QTSX02000713">
    <property type="protein sequence ID" value="KAJ9086681.1"/>
    <property type="molecule type" value="Genomic_DNA"/>
</dbReference>
<organism evidence="1 2">
    <name type="scientific">Entomophthora muscae</name>
    <dbReference type="NCBI Taxonomy" id="34485"/>
    <lineage>
        <taxon>Eukaryota</taxon>
        <taxon>Fungi</taxon>
        <taxon>Fungi incertae sedis</taxon>
        <taxon>Zoopagomycota</taxon>
        <taxon>Entomophthoromycotina</taxon>
        <taxon>Entomophthoromycetes</taxon>
        <taxon>Entomophthorales</taxon>
        <taxon>Entomophthoraceae</taxon>
        <taxon>Entomophthora</taxon>
    </lineage>
</organism>
<sequence>MDAGSLHHQNLNLPLLHGPPRRSDRIQARQALAQAIRTTIDNPTAKPYLLHSIDSDNTESQYELDSSNIFVGVSVPLPLHTILKVVPKSESALSSLREALNPKDIHAALLMELHNPISCLCN</sequence>
<accession>A0ACC2UJM1</accession>
<name>A0ACC2UJM1_9FUNG</name>
<proteinExistence type="predicted"/>
<evidence type="ECO:0000313" key="2">
    <source>
        <dbReference type="Proteomes" id="UP001165960"/>
    </source>
</evidence>